<dbReference type="Proteomes" id="UP000830835">
    <property type="component" value="Unassembled WGS sequence"/>
</dbReference>
<keyword evidence="1" id="KW-0812">Transmembrane</keyword>
<dbReference type="RefSeq" id="WP_244352202.1">
    <property type="nucleotide sequence ID" value="NZ_JAFIRA010000045.1"/>
</dbReference>
<accession>A0ABT0CE96</accession>
<name>A0ABT0CE96_THEVL</name>
<evidence type="ECO:0000313" key="3">
    <source>
        <dbReference type="Proteomes" id="UP000830835"/>
    </source>
</evidence>
<gene>
    <name evidence="2" type="ORF">JX360_14240</name>
</gene>
<keyword evidence="1" id="KW-0472">Membrane</keyword>
<protein>
    <submittedName>
        <fullName evidence="2">Uncharacterized protein</fullName>
    </submittedName>
</protein>
<proteinExistence type="predicted"/>
<reference evidence="2" key="1">
    <citation type="submission" date="2021-02" db="EMBL/GenBank/DDBJ databases">
        <title>The CRISPR/cas machinery reduction and long-range gene transfer in the hot spring cyanobacterium Synechococcus.</title>
        <authorList>
            <person name="Dvorak P."/>
            <person name="Jahodarova E."/>
            <person name="Hasler P."/>
            <person name="Poulickova A."/>
        </authorList>
    </citation>
    <scope>NUCLEOTIDE SEQUENCE</scope>
    <source>
        <strain evidence="2">Rupite</strain>
    </source>
</reference>
<organism evidence="2 3">
    <name type="scientific">Thermostichus vulcanus str. 'Rupite'</name>
    <dbReference type="NCBI Taxonomy" id="2813851"/>
    <lineage>
        <taxon>Bacteria</taxon>
        <taxon>Bacillati</taxon>
        <taxon>Cyanobacteriota</taxon>
        <taxon>Cyanophyceae</taxon>
        <taxon>Thermostichales</taxon>
        <taxon>Thermostichaceae</taxon>
        <taxon>Thermostichus</taxon>
    </lineage>
</organism>
<dbReference type="EMBL" id="JAFIRA010000045">
    <property type="protein sequence ID" value="MCJ2544049.1"/>
    <property type="molecule type" value="Genomic_DNA"/>
</dbReference>
<evidence type="ECO:0000313" key="2">
    <source>
        <dbReference type="EMBL" id="MCJ2544049.1"/>
    </source>
</evidence>
<comment type="caution">
    <text evidence="2">The sequence shown here is derived from an EMBL/GenBank/DDBJ whole genome shotgun (WGS) entry which is preliminary data.</text>
</comment>
<feature type="transmembrane region" description="Helical" evidence="1">
    <location>
        <begin position="41"/>
        <end position="65"/>
    </location>
</feature>
<feature type="transmembrane region" description="Helical" evidence="1">
    <location>
        <begin position="7"/>
        <end position="29"/>
    </location>
</feature>
<keyword evidence="1" id="KW-1133">Transmembrane helix</keyword>
<evidence type="ECO:0000256" key="1">
    <source>
        <dbReference type="SAM" id="Phobius"/>
    </source>
</evidence>
<keyword evidence="3" id="KW-1185">Reference proteome</keyword>
<sequence length="75" mass="7503">MTTSIKGYLFLAVSCLSAIAAVGSIFELASGEPDFGVGTTSIILVVAAPLAVWLFQAAVGAARASKTSGKGGKKK</sequence>